<accession>A0A1X0SBM1</accession>
<dbReference type="EMBL" id="KV921275">
    <property type="protein sequence ID" value="ORE21673.1"/>
    <property type="molecule type" value="Genomic_DNA"/>
</dbReference>
<sequence length="120" mass="13763">MPPVNVKVSVSKCFITDITVKTILLREHDWNEPKLRFQGKMIARSEELKKHNTCLIKRGEMDSSIGPNGTIAKSVLVNQEQIFYLYILFVCNVAMPNYKANKSRCLFNKALDKSMNISLR</sequence>
<evidence type="ECO:0000313" key="2">
    <source>
        <dbReference type="Proteomes" id="UP000242381"/>
    </source>
</evidence>
<reference evidence="1 2" key="1">
    <citation type="journal article" date="2016" name="Proc. Natl. Acad. Sci. U.S.A.">
        <title>Lipid metabolic changes in an early divergent fungus govern the establishment of a mutualistic symbiosis with endobacteria.</title>
        <authorList>
            <person name="Lastovetsky O.A."/>
            <person name="Gaspar M.L."/>
            <person name="Mondo S.J."/>
            <person name="LaButti K.M."/>
            <person name="Sandor L."/>
            <person name="Grigoriev I.V."/>
            <person name="Henry S.A."/>
            <person name="Pawlowska T.E."/>
        </authorList>
    </citation>
    <scope>NUCLEOTIDE SEQUENCE [LARGE SCALE GENOMIC DNA]</scope>
    <source>
        <strain evidence="1 2">ATCC 11559</strain>
    </source>
</reference>
<organism evidence="1 2">
    <name type="scientific">Rhizopus microsporus</name>
    <dbReference type="NCBI Taxonomy" id="58291"/>
    <lineage>
        <taxon>Eukaryota</taxon>
        <taxon>Fungi</taxon>
        <taxon>Fungi incertae sedis</taxon>
        <taxon>Mucoromycota</taxon>
        <taxon>Mucoromycotina</taxon>
        <taxon>Mucoromycetes</taxon>
        <taxon>Mucorales</taxon>
        <taxon>Mucorineae</taxon>
        <taxon>Rhizopodaceae</taxon>
        <taxon>Rhizopus</taxon>
    </lineage>
</organism>
<protein>
    <submittedName>
        <fullName evidence="1">Uncharacterized protein</fullName>
    </submittedName>
</protein>
<dbReference type="Proteomes" id="UP000242381">
    <property type="component" value="Unassembled WGS sequence"/>
</dbReference>
<name>A0A1X0SBM1_RHIZD</name>
<dbReference type="AlphaFoldDB" id="A0A1X0SBM1"/>
<dbReference type="VEuPathDB" id="FungiDB:BCV72DRAFT_305094"/>
<evidence type="ECO:0000313" key="1">
    <source>
        <dbReference type="EMBL" id="ORE21673.1"/>
    </source>
</evidence>
<gene>
    <name evidence="1" type="ORF">BCV71DRAFT_253398</name>
</gene>
<proteinExistence type="predicted"/>